<evidence type="ECO:0000256" key="8">
    <source>
        <dbReference type="ARBA" id="ARBA00022741"/>
    </source>
</evidence>
<dbReference type="InterPro" id="IPR022998">
    <property type="entry name" value="ThiamineP_synth_TenI"/>
</dbReference>
<evidence type="ECO:0000256" key="2">
    <source>
        <dbReference type="ARBA" id="ARBA00001946"/>
    </source>
</evidence>
<name>A0A553HNQ4_9PEZI</name>
<keyword evidence="10" id="KW-0067">ATP-binding</keyword>
<dbReference type="SUPFAM" id="SSF53613">
    <property type="entry name" value="Ribokinase-like"/>
    <property type="match status" value="1"/>
</dbReference>
<evidence type="ECO:0000256" key="15">
    <source>
        <dbReference type="ARBA" id="ARBA00047883"/>
    </source>
</evidence>
<dbReference type="GO" id="GO:0005524">
    <property type="term" value="F:ATP binding"/>
    <property type="evidence" value="ECO:0007669"/>
    <property type="project" value="UniProtKB-KW"/>
</dbReference>
<keyword evidence="7" id="KW-0479">Metal-binding</keyword>
<comment type="pathway">
    <text evidence="4">Cofactor biosynthesis; thiamine diphosphate biosynthesis; 4-methyl-5-(2-phosphoethyl)-thiazole from 5-(2-hydroxyethyl)-4-methylthiazole: step 1/1.</text>
</comment>
<feature type="compositionally biased region" description="Polar residues" evidence="18">
    <location>
        <begin position="525"/>
        <end position="534"/>
    </location>
</feature>
<evidence type="ECO:0000256" key="17">
    <source>
        <dbReference type="ARBA" id="ARBA00061283"/>
    </source>
</evidence>
<dbReference type="PANTHER" id="PTHR20857:SF23">
    <property type="entry name" value="THIAMINE BIOSYNTHETIC BIFUNCTIONAL ENZYME"/>
    <property type="match status" value="1"/>
</dbReference>
<dbReference type="NCBIfam" id="TIGR00694">
    <property type="entry name" value="thiM"/>
    <property type="match status" value="1"/>
</dbReference>
<dbReference type="Gene3D" id="3.20.20.70">
    <property type="entry name" value="Aldolase class I"/>
    <property type="match status" value="1"/>
</dbReference>
<dbReference type="STRING" id="2512241.A0A553HNQ4"/>
<evidence type="ECO:0000256" key="16">
    <source>
        <dbReference type="ARBA" id="ARBA00061146"/>
    </source>
</evidence>
<comment type="catalytic activity">
    <reaction evidence="15">
        <text>2-[(2R,5Z)-2-carboxy-4-methylthiazol-5(2H)-ylidene]ethyl phosphate + 4-amino-2-methyl-5-(diphosphooxymethyl)pyrimidine + 2 H(+) = thiamine phosphate + CO2 + diphosphate</text>
        <dbReference type="Rhea" id="RHEA:47844"/>
        <dbReference type="ChEBI" id="CHEBI:15378"/>
        <dbReference type="ChEBI" id="CHEBI:16526"/>
        <dbReference type="ChEBI" id="CHEBI:33019"/>
        <dbReference type="ChEBI" id="CHEBI:37575"/>
        <dbReference type="ChEBI" id="CHEBI:57841"/>
        <dbReference type="ChEBI" id="CHEBI:62899"/>
        <dbReference type="EC" id="2.5.1.3"/>
    </reaction>
</comment>
<evidence type="ECO:0000256" key="11">
    <source>
        <dbReference type="ARBA" id="ARBA00022842"/>
    </source>
</evidence>
<comment type="catalytic activity">
    <reaction evidence="13">
        <text>4-methyl-5-(2-phosphooxyethyl)-thiazole + 4-amino-2-methyl-5-(diphosphooxymethyl)pyrimidine + H(+) = thiamine phosphate + diphosphate</text>
        <dbReference type="Rhea" id="RHEA:22328"/>
        <dbReference type="ChEBI" id="CHEBI:15378"/>
        <dbReference type="ChEBI" id="CHEBI:33019"/>
        <dbReference type="ChEBI" id="CHEBI:37575"/>
        <dbReference type="ChEBI" id="CHEBI:57841"/>
        <dbReference type="ChEBI" id="CHEBI:58296"/>
        <dbReference type="EC" id="2.5.1.3"/>
    </reaction>
</comment>
<keyword evidence="12" id="KW-0784">Thiamine biosynthesis</keyword>
<feature type="compositionally biased region" description="Basic and acidic residues" evidence="18">
    <location>
        <begin position="145"/>
        <end position="158"/>
    </location>
</feature>
<feature type="compositionally biased region" description="Basic and acidic residues" evidence="18">
    <location>
        <begin position="444"/>
        <end position="465"/>
    </location>
</feature>
<dbReference type="GO" id="GO:0000287">
    <property type="term" value="F:magnesium ion binding"/>
    <property type="evidence" value="ECO:0007669"/>
    <property type="project" value="InterPro"/>
</dbReference>
<evidence type="ECO:0000256" key="18">
    <source>
        <dbReference type="SAM" id="MobiDB-lite"/>
    </source>
</evidence>
<gene>
    <name evidence="20" type="ORF">FHL15_009504</name>
</gene>
<dbReference type="Gene3D" id="3.40.1190.20">
    <property type="match status" value="1"/>
</dbReference>
<dbReference type="HAMAP" id="MF_00228">
    <property type="entry name" value="Thz_kinase"/>
    <property type="match status" value="1"/>
</dbReference>
<evidence type="ECO:0000256" key="13">
    <source>
        <dbReference type="ARBA" id="ARBA00047334"/>
    </source>
</evidence>
<proteinExistence type="inferred from homology"/>
<dbReference type="Pfam" id="PF02110">
    <property type="entry name" value="HK"/>
    <property type="match status" value="1"/>
</dbReference>
<comment type="caution">
    <text evidence="20">The sequence shown here is derived from an EMBL/GenBank/DDBJ whole genome shotgun (WGS) entry which is preliminary data.</text>
</comment>
<dbReference type="Pfam" id="PF02581">
    <property type="entry name" value="TMP-TENI"/>
    <property type="match status" value="1"/>
</dbReference>
<feature type="region of interest" description="Disordered" evidence="18">
    <location>
        <begin position="51"/>
        <end position="71"/>
    </location>
</feature>
<dbReference type="InterPro" id="IPR000417">
    <property type="entry name" value="Hyethyz_kinase"/>
</dbReference>
<dbReference type="PANTHER" id="PTHR20857">
    <property type="entry name" value="THIAMINE-PHOSPHATE PYROPHOSPHORYLASE"/>
    <property type="match status" value="1"/>
</dbReference>
<feature type="compositionally biased region" description="Polar residues" evidence="18">
    <location>
        <begin position="51"/>
        <end position="62"/>
    </location>
</feature>
<feature type="compositionally biased region" description="Polar residues" evidence="18">
    <location>
        <begin position="418"/>
        <end position="438"/>
    </location>
</feature>
<comment type="catalytic activity">
    <reaction evidence="14">
        <text>2-(2-carboxy-4-methylthiazol-5-yl)ethyl phosphate + 4-amino-2-methyl-5-(diphosphooxymethyl)pyrimidine + 2 H(+) = thiamine phosphate + CO2 + diphosphate</text>
        <dbReference type="Rhea" id="RHEA:47848"/>
        <dbReference type="ChEBI" id="CHEBI:15378"/>
        <dbReference type="ChEBI" id="CHEBI:16526"/>
        <dbReference type="ChEBI" id="CHEBI:33019"/>
        <dbReference type="ChEBI" id="CHEBI:37575"/>
        <dbReference type="ChEBI" id="CHEBI:57841"/>
        <dbReference type="ChEBI" id="CHEBI:62890"/>
        <dbReference type="EC" id="2.5.1.3"/>
    </reaction>
</comment>
<evidence type="ECO:0000256" key="4">
    <source>
        <dbReference type="ARBA" id="ARBA00004868"/>
    </source>
</evidence>
<evidence type="ECO:0000256" key="14">
    <source>
        <dbReference type="ARBA" id="ARBA00047851"/>
    </source>
</evidence>
<dbReference type="FunFam" id="3.20.20.70:FF:000104">
    <property type="entry name" value="Thiamine biosynthetic bifunctional enzyme"/>
    <property type="match status" value="1"/>
</dbReference>
<dbReference type="GO" id="GO:0005737">
    <property type="term" value="C:cytoplasm"/>
    <property type="evidence" value="ECO:0007669"/>
    <property type="project" value="TreeGrafter"/>
</dbReference>
<evidence type="ECO:0000256" key="10">
    <source>
        <dbReference type="ARBA" id="ARBA00022840"/>
    </source>
</evidence>
<comment type="similarity">
    <text evidence="17">In the N-terminal section; belongs to the thiamine-phosphate synthase family.</text>
</comment>
<evidence type="ECO:0000259" key="19">
    <source>
        <dbReference type="Pfam" id="PF02581"/>
    </source>
</evidence>
<dbReference type="HAMAP" id="MF_00097">
    <property type="entry name" value="TMP_synthase"/>
    <property type="match status" value="1"/>
</dbReference>
<evidence type="ECO:0000256" key="6">
    <source>
        <dbReference type="ARBA" id="ARBA00022679"/>
    </source>
</evidence>
<organism evidence="20 21">
    <name type="scientific">Xylaria flabelliformis</name>
    <dbReference type="NCBI Taxonomy" id="2512241"/>
    <lineage>
        <taxon>Eukaryota</taxon>
        <taxon>Fungi</taxon>
        <taxon>Dikarya</taxon>
        <taxon>Ascomycota</taxon>
        <taxon>Pezizomycotina</taxon>
        <taxon>Sordariomycetes</taxon>
        <taxon>Xylariomycetidae</taxon>
        <taxon>Xylariales</taxon>
        <taxon>Xylariaceae</taxon>
        <taxon>Xylaria</taxon>
    </lineage>
</organism>
<evidence type="ECO:0000256" key="7">
    <source>
        <dbReference type="ARBA" id="ARBA00022723"/>
    </source>
</evidence>
<dbReference type="InterPro" id="IPR034291">
    <property type="entry name" value="TMP_synthase"/>
</dbReference>
<comment type="pathway">
    <text evidence="5">Cofactor biosynthesis; thiamine diphosphate biosynthesis; thiamine phosphate from 4-amino-2-methyl-5-diphosphomethylpyrimidine and 4-methyl-5-(2-phosphoethyl)-thiazole: step 1/1.</text>
</comment>
<dbReference type="OrthoDB" id="4994at2759"/>
<feature type="domain" description="Thiamine phosphate synthase/TenI" evidence="19">
    <location>
        <begin position="663"/>
        <end position="857"/>
    </location>
</feature>
<dbReference type="GO" id="GO:0004417">
    <property type="term" value="F:hydroxyethylthiazole kinase activity"/>
    <property type="evidence" value="ECO:0007669"/>
    <property type="project" value="UniProtKB-EC"/>
</dbReference>
<dbReference type="GO" id="GO:0004789">
    <property type="term" value="F:thiamine-phosphate diphosphorylase activity"/>
    <property type="evidence" value="ECO:0007669"/>
    <property type="project" value="UniProtKB-EC"/>
</dbReference>
<feature type="compositionally biased region" description="Polar residues" evidence="18">
    <location>
        <begin position="116"/>
        <end position="127"/>
    </location>
</feature>
<evidence type="ECO:0000256" key="1">
    <source>
        <dbReference type="ARBA" id="ARBA00001771"/>
    </source>
</evidence>
<evidence type="ECO:0000313" key="20">
    <source>
        <dbReference type="EMBL" id="TRX89595.1"/>
    </source>
</evidence>
<dbReference type="NCBIfam" id="NF006830">
    <property type="entry name" value="PRK09355.1"/>
    <property type="match status" value="1"/>
</dbReference>
<dbReference type="EMBL" id="VFLP01000065">
    <property type="protein sequence ID" value="TRX89595.1"/>
    <property type="molecule type" value="Genomic_DNA"/>
</dbReference>
<dbReference type="CDD" id="cd00564">
    <property type="entry name" value="TMP_TenI"/>
    <property type="match status" value="1"/>
</dbReference>
<dbReference type="InterPro" id="IPR013785">
    <property type="entry name" value="Aldolase_TIM"/>
</dbReference>
<evidence type="ECO:0000313" key="21">
    <source>
        <dbReference type="Proteomes" id="UP000319160"/>
    </source>
</evidence>
<keyword evidence="21" id="KW-1185">Reference proteome</keyword>
<dbReference type="SUPFAM" id="SSF51391">
    <property type="entry name" value="Thiamin phosphate synthase"/>
    <property type="match status" value="1"/>
</dbReference>
<dbReference type="UniPathway" id="UPA00060">
    <property type="reaction ID" value="UER00139"/>
</dbReference>
<dbReference type="PRINTS" id="PR01099">
    <property type="entry name" value="HYETHTZKNASE"/>
</dbReference>
<keyword evidence="11" id="KW-0460">Magnesium</keyword>
<dbReference type="FunFam" id="3.40.1190.20:FF:000042">
    <property type="entry name" value="Probable thiamine biosynthetic bifunctional enzyme"/>
    <property type="match status" value="1"/>
</dbReference>
<reference evidence="21" key="1">
    <citation type="submission" date="2019-06" db="EMBL/GenBank/DDBJ databases">
        <title>Draft genome sequence of the griseofulvin-producing fungus Xylaria cubensis strain G536.</title>
        <authorList>
            <person name="Mead M.E."/>
            <person name="Raja H.A."/>
            <person name="Steenwyk J.L."/>
            <person name="Knowles S.L."/>
            <person name="Oberlies N.H."/>
            <person name="Rokas A."/>
        </authorList>
    </citation>
    <scope>NUCLEOTIDE SEQUENCE [LARGE SCALE GENOMIC DNA]</scope>
    <source>
        <strain evidence="21">G536</strain>
    </source>
</reference>
<dbReference type="InterPro" id="IPR036206">
    <property type="entry name" value="ThiamineP_synth_sf"/>
</dbReference>
<evidence type="ECO:0000256" key="3">
    <source>
        <dbReference type="ARBA" id="ARBA00003814"/>
    </source>
</evidence>
<dbReference type="Proteomes" id="UP000319160">
    <property type="component" value="Unassembled WGS sequence"/>
</dbReference>
<dbReference type="GO" id="GO:0009229">
    <property type="term" value="P:thiamine diphosphate biosynthetic process"/>
    <property type="evidence" value="ECO:0007669"/>
    <property type="project" value="UniProtKB-UniPathway"/>
</dbReference>
<dbReference type="AlphaFoldDB" id="A0A553HNQ4"/>
<accession>A0A553HNQ4</accession>
<feature type="region of interest" description="Disordered" evidence="18">
    <location>
        <begin position="405"/>
        <end position="630"/>
    </location>
</feature>
<keyword evidence="6" id="KW-0808">Transferase</keyword>
<dbReference type="InterPro" id="IPR029056">
    <property type="entry name" value="Ribokinase-like"/>
</dbReference>
<evidence type="ECO:0000256" key="5">
    <source>
        <dbReference type="ARBA" id="ARBA00005165"/>
    </source>
</evidence>
<comment type="cofactor">
    <cofactor evidence="2">
        <name>Mg(2+)</name>
        <dbReference type="ChEBI" id="CHEBI:18420"/>
    </cofactor>
</comment>
<evidence type="ECO:0000256" key="9">
    <source>
        <dbReference type="ARBA" id="ARBA00022777"/>
    </source>
</evidence>
<feature type="compositionally biased region" description="Low complexity" evidence="18">
    <location>
        <begin position="592"/>
        <end position="604"/>
    </location>
</feature>
<comment type="catalytic activity">
    <reaction evidence="1">
        <text>5-(2-hydroxyethyl)-4-methylthiazole + ATP = 4-methyl-5-(2-phosphooxyethyl)-thiazole + ADP + H(+)</text>
        <dbReference type="Rhea" id="RHEA:24212"/>
        <dbReference type="ChEBI" id="CHEBI:15378"/>
        <dbReference type="ChEBI" id="CHEBI:17957"/>
        <dbReference type="ChEBI" id="CHEBI:30616"/>
        <dbReference type="ChEBI" id="CHEBI:58296"/>
        <dbReference type="ChEBI" id="CHEBI:456216"/>
        <dbReference type="EC" id="2.7.1.50"/>
    </reaction>
</comment>
<evidence type="ECO:0000256" key="12">
    <source>
        <dbReference type="ARBA" id="ARBA00022977"/>
    </source>
</evidence>
<dbReference type="GO" id="GO:0009228">
    <property type="term" value="P:thiamine biosynthetic process"/>
    <property type="evidence" value="ECO:0007669"/>
    <property type="project" value="UniProtKB-KW"/>
</dbReference>
<dbReference type="CDD" id="cd01170">
    <property type="entry name" value="THZ_kinase"/>
    <property type="match status" value="1"/>
</dbReference>
<keyword evidence="9" id="KW-0418">Kinase</keyword>
<sequence>MDPRFPATRDELYNVQMDVKQIQVVQNSHAERLSRLEKRQADDAAIKSAWNSPFPSALSGTPQHGPIQMPSSEVFDDFEEQGQSLLGSLHLDAEDEPTRRGAASRANSVRFDESALQGSSWGHNGRQSGDFGPIRPGSGLGTHGMMERSMSHKSDGRHSSAGHSVHSTHSHHSVASGRGSSLGLDTTFTPGGQEDDSPMGIPEPPPGFFILGSVPSIVRCWLTPNFSHDTLLYADICTGSQKSMIEFSLIKELDLVDDIHRDLDGVHRIRLHVYLTEATVAHSNSRGHSPAPHMPSLGCTFEVAGMDQPDIADARKAIRIFVGSETLREHSADVLFSQNRMTLYSSGREKLSVPFVRPEDHGAFKNIRTMAVFAEKPKLNATARPFVLGESKKLTAVNVASELEQAKAVQDETDSHEVNTPVSEQTSQQPGTADVSTVSESGGESERLSKENSVPEHRAIKDKDTQLPARDASSDGTRRASGAGGIWNSWRQGTAASGGDQKDNTPLSGYQPAGRGRSMKILKPTKSTMSSSARTGAAYEPAPLLRSSGELRRKSQTVTEGSAGNAIRWESKRTSIGGAESNAASMTREVRSVSSTPRTSTNPVGGASAFSWMTPSSNPRPPTTAADAKTGSCAASTTIKDHLLKDVEALNTKMKKDDIDYSLYLVTDSTPAILGNKDICEVVEAALRGGVTCVQYRDKTSDTGALVQTARKLHAITQKYNIPLLINDRVDVALAVGCEGVHIGQDDLDIESARKLLGHDKIIGVTVSNASETAAACEDGADYLGIGTVFATPTKENTKSIIGVDGLQQILLQLAQANSTVKTVCIGGINASNTSRVVWQSRVPGKGLDGVAVVSAIMAAADPEASARELSQLFKAPPAFARGIVTEGLQSRPPKDPEELVKLAPQVIQAVAQRKPLSHNMTNLVVQNFAANVALCVGASPIMANYGEEAKDLSKLGGALVINMGTVTPEGLDNYLKALKAYNAAGGPVVFDPVGAGATAVRRAATKKILGGGYIEVIKGNRSEILSCLPGGSTVQQRGVDSAAGDVDITELASALKELATLRKNIVVMTGKTDYVTDGAYVYKIENGHEYLGMVTGTGCCLGTTISAMIAAWPQDKLAATVAGLLHYNISAELAAEREDVKGPGSFVPAFLDELYKVRAATSEGDLEWLTRAKVGIL</sequence>
<keyword evidence="8" id="KW-0547">Nucleotide-binding</keyword>
<comment type="function">
    <text evidence="3">Condenses 4-methyl-5-(beta-hydroxyethyl)thiazole monophosphate (THZ-P) and 2-methyl-4-amino-5-hydroxymethyl pyrimidine pyrophosphate (HMP-PP) to form thiamine monophosphate (TMP).</text>
</comment>
<dbReference type="NCBIfam" id="TIGR00693">
    <property type="entry name" value="thiE"/>
    <property type="match status" value="1"/>
</dbReference>
<feature type="region of interest" description="Disordered" evidence="18">
    <location>
        <begin position="89"/>
        <end position="198"/>
    </location>
</feature>
<comment type="similarity">
    <text evidence="16">In the C-terminal section; belongs to the Thz kinase family.</text>
</comment>
<protein>
    <recommendedName>
        <fullName evidence="19">Thiamine phosphate synthase/TenI domain-containing protein</fullName>
    </recommendedName>
</protein>